<dbReference type="InterPro" id="IPR014721">
    <property type="entry name" value="Ribsml_uS5_D2-typ_fold_subgr"/>
</dbReference>
<proteinExistence type="inferred from homology"/>
<dbReference type="GO" id="GO:0140664">
    <property type="term" value="F:ATP-dependent DNA damage sensor activity"/>
    <property type="evidence" value="ECO:0007669"/>
    <property type="project" value="InterPro"/>
</dbReference>
<dbReference type="FunFam" id="3.30.565.10:FF:000003">
    <property type="entry name" value="DNA mismatch repair endonuclease MutL"/>
    <property type="match status" value="1"/>
</dbReference>
<dbReference type="OrthoDB" id="9763467at2"/>
<dbReference type="CDD" id="cd00782">
    <property type="entry name" value="MutL_Trans"/>
    <property type="match status" value="1"/>
</dbReference>
<evidence type="ECO:0000256" key="2">
    <source>
        <dbReference type="ARBA" id="ARBA00022763"/>
    </source>
</evidence>
<evidence type="ECO:0000256" key="3">
    <source>
        <dbReference type="ARBA" id="ARBA00023204"/>
    </source>
</evidence>
<dbReference type="InterPro" id="IPR002099">
    <property type="entry name" value="MutL/Mlh/PMS"/>
</dbReference>
<keyword evidence="3 4" id="KW-0234">DNA repair</keyword>
<dbReference type="GO" id="GO:0016887">
    <property type="term" value="F:ATP hydrolysis activity"/>
    <property type="evidence" value="ECO:0007669"/>
    <property type="project" value="InterPro"/>
</dbReference>
<gene>
    <name evidence="4" type="primary">mutL</name>
    <name evidence="7" type="ORF">SAMN02745912_00024</name>
</gene>
<dbReference type="Pfam" id="PF13589">
    <property type="entry name" value="HATPase_c_3"/>
    <property type="match status" value="1"/>
</dbReference>
<sequence length="639" mass="73647">MINRIRKLDKSVSNKIAAGEVVERPASVVKELLENSIDANSTSVVIEIRDAGKSYIRVSDNGRGIHKEDMYLAFERHATSKIYSDAEIYDIKSLGFRGEALASIASVSNIEIITKTADDEYGIRAELVGGEIISNNSIGCPDGTTIVVKDLFYNTPARHKFLKSNSTEMNYINTIVNNIALSHPEISFRYIVNNKNIFTTQGNDDLYSTIYTIYGKDISKNLIKINHEKEEMKIKGFVSNISCTRGNRQLQIYFVNGRYVKNKVITRAIDEAYGTLMPRNRFPICFLYLDIPSNKVDVNIHPAKTEIRFRDERRISEFILNSIKEKLLSSDLIPNINIGNNPSLEKEKFKYSGWNNEIDQVSEQLSIGIKKEKETVFEKPVYRKNLSMKEDEEIEGYVEVRNDNNIQEGMNKNDNKDSDEEKIGKIFDEIFAPKKQKVLADYQQNEGHRLDGIRIIGQLFSTYIVCEKEEQMFIIDQHAAHERIHYEKFMKDYINSEILSQILLEPIIVELNYIDKNVIMENKNIFKKLGYKIEEFGYNTIILREVPIHFGTPVAKKFFIEIAENLNRDFKNGYELEIEKILQKTCKNSIKASDTLKDIEIEKLIDDLKQLDNSFTCPHGRPIVISISKKEIEKKFLRT</sequence>
<dbReference type="SUPFAM" id="SSF55874">
    <property type="entry name" value="ATPase domain of HSP90 chaperone/DNA topoisomerase II/histidine kinase"/>
    <property type="match status" value="1"/>
</dbReference>
<dbReference type="Gene3D" id="3.30.1540.20">
    <property type="entry name" value="MutL, C-terminal domain, dimerisation subdomain"/>
    <property type="match status" value="1"/>
</dbReference>
<protein>
    <recommendedName>
        <fullName evidence="4">DNA mismatch repair protein MutL</fullName>
    </recommendedName>
</protein>
<dbReference type="EMBL" id="FRAG01000001">
    <property type="protein sequence ID" value="SHJ47309.1"/>
    <property type="molecule type" value="Genomic_DNA"/>
</dbReference>
<dbReference type="Pfam" id="PF08676">
    <property type="entry name" value="MutL_C"/>
    <property type="match status" value="1"/>
</dbReference>
<feature type="domain" description="DNA mismatch repair protein S5" evidence="6">
    <location>
        <begin position="210"/>
        <end position="328"/>
    </location>
</feature>
<evidence type="ECO:0000313" key="8">
    <source>
        <dbReference type="Proteomes" id="UP000184465"/>
    </source>
</evidence>
<evidence type="ECO:0000256" key="1">
    <source>
        <dbReference type="ARBA" id="ARBA00006082"/>
    </source>
</evidence>
<dbReference type="PANTHER" id="PTHR10073:SF12">
    <property type="entry name" value="DNA MISMATCH REPAIR PROTEIN MLH1"/>
    <property type="match status" value="1"/>
</dbReference>
<dbReference type="SMART" id="SM01340">
    <property type="entry name" value="DNA_mis_repair"/>
    <property type="match status" value="1"/>
</dbReference>
<dbReference type="SUPFAM" id="SSF54211">
    <property type="entry name" value="Ribosomal protein S5 domain 2-like"/>
    <property type="match status" value="1"/>
</dbReference>
<dbReference type="GO" id="GO:0006298">
    <property type="term" value="P:mismatch repair"/>
    <property type="evidence" value="ECO:0007669"/>
    <property type="project" value="UniProtKB-UniRule"/>
</dbReference>
<dbReference type="SUPFAM" id="SSF118116">
    <property type="entry name" value="DNA mismatch repair protein MutL"/>
    <property type="match status" value="1"/>
</dbReference>
<feature type="domain" description="MutL C-terminal dimerisation" evidence="5">
    <location>
        <begin position="455"/>
        <end position="596"/>
    </location>
</feature>
<dbReference type="Gene3D" id="3.30.1370.100">
    <property type="entry name" value="MutL, C-terminal domain, regulatory subdomain"/>
    <property type="match status" value="1"/>
</dbReference>
<dbReference type="Gene3D" id="3.30.230.10">
    <property type="match status" value="1"/>
</dbReference>
<dbReference type="SMART" id="SM00853">
    <property type="entry name" value="MutL_C"/>
    <property type="match status" value="1"/>
</dbReference>
<evidence type="ECO:0000259" key="5">
    <source>
        <dbReference type="SMART" id="SM00853"/>
    </source>
</evidence>
<dbReference type="AlphaFoldDB" id="A0A1M6JKU5"/>
<dbReference type="Gene3D" id="3.30.565.10">
    <property type="entry name" value="Histidine kinase-like ATPase, C-terminal domain"/>
    <property type="match status" value="1"/>
</dbReference>
<reference evidence="7 8" key="1">
    <citation type="submission" date="2016-11" db="EMBL/GenBank/DDBJ databases">
        <authorList>
            <person name="Jaros S."/>
            <person name="Januszkiewicz K."/>
            <person name="Wedrychowicz H."/>
        </authorList>
    </citation>
    <scope>NUCLEOTIDE SEQUENCE [LARGE SCALE GENOMIC DNA]</scope>
    <source>
        <strain evidence="7 8">DSM 15212</strain>
    </source>
</reference>
<dbReference type="PANTHER" id="PTHR10073">
    <property type="entry name" value="DNA MISMATCH REPAIR PROTEIN MLH, PMS, MUTL"/>
    <property type="match status" value="1"/>
</dbReference>
<dbReference type="GO" id="GO:0030983">
    <property type="term" value="F:mismatched DNA binding"/>
    <property type="evidence" value="ECO:0007669"/>
    <property type="project" value="InterPro"/>
</dbReference>
<name>A0A1M6JKU5_PARC5</name>
<dbReference type="InterPro" id="IPR036890">
    <property type="entry name" value="HATPase_C_sf"/>
</dbReference>
<dbReference type="Proteomes" id="UP000184465">
    <property type="component" value="Unassembled WGS sequence"/>
</dbReference>
<dbReference type="InterPro" id="IPR042121">
    <property type="entry name" value="MutL_C_regsub"/>
</dbReference>
<dbReference type="InterPro" id="IPR013507">
    <property type="entry name" value="DNA_mismatch_S5_2-like"/>
</dbReference>
<accession>A0A1M6JKU5</accession>
<dbReference type="InterPro" id="IPR037198">
    <property type="entry name" value="MutL_C_sf"/>
</dbReference>
<comment type="function">
    <text evidence="4">This protein is involved in the repair of mismatches in DNA. It is required for dam-dependent methyl-directed DNA mismatch repair. May act as a 'molecular matchmaker', a protein that promotes the formation of a stable complex between two or more DNA-binding proteins in an ATP-dependent manner without itself being part of a final effector complex.</text>
</comment>
<dbReference type="InterPro" id="IPR014790">
    <property type="entry name" value="MutL_C"/>
</dbReference>
<dbReference type="InterPro" id="IPR020667">
    <property type="entry name" value="DNA_mismatch_repair_MutL"/>
</dbReference>
<organism evidence="7 8">
    <name type="scientific">Paramaledivibacter caminithermalis (strain DSM 15212 / CIP 107654 / DViRD3)</name>
    <name type="common">Clostridium caminithermale</name>
    <dbReference type="NCBI Taxonomy" id="1121301"/>
    <lineage>
        <taxon>Bacteria</taxon>
        <taxon>Bacillati</taxon>
        <taxon>Bacillota</taxon>
        <taxon>Clostridia</taxon>
        <taxon>Peptostreptococcales</taxon>
        <taxon>Caminicellaceae</taxon>
        <taxon>Paramaledivibacter</taxon>
    </lineage>
</organism>
<evidence type="ECO:0000259" key="6">
    <source>
        <dbReference type="SMART" id="SM01340"/>
    </source>
</evidence>
<dbReference type="InterPro" id="IPR042120">
    <property type="entry name" value="MutL_C_dimsub"/>
</dbReference>
<keyword evidence="8" id="KW-1185">Reference proteome</keyword>
<dbReference type="PROSITE" id="PS00058">
    <property type="entry name" value="DNA_MISMATCH_REPAIR_1"/>
    <property type="match status" value="1"/>
</dbReference>
<keyword evidence="2 4" id="KW-0227">DNA damage</keyword>
<evidence type="ECO:0000313" key="7">
    <source>
        <dbReference type="EMBL" id="SHJ47309.1"/>
    </source>
</evidence>
<dbReference type="GO" id="GO:0032300">
    <property type="term" value="C:mismatch repair complex"/>
    <property type="evidence" value="ECO:0007669"/>
    <property type="project" value="InterPro"/>
</dbReference>
<dbReference type="STRING" id="1121301.SAMN02745912_00024"/>
<dbReference type="RefSeq" id="WP_084111520.1">
    <property type="nucleotide sequence ID" value="NZ_FRAG01000001.1"/>
</dbReference>
<dbReference type="CDD" id="cd16926">
    <property type="entry name" value="HATPase_MutL-MLH-PMS-like"/>
    <property type="match status" value="1"/>
</dbReference>
<dbReference type="NCBIfam" id="TIGR00585">
    <property type="entry name" value="mutl"/>
    <property type="match status" value="1"/>
</dbReference>
<evidence type="ECO:0000256" key="4">
    <source>
        <dbReference type="HAMAP-Rule" id="MF_00149"/>
    </source>
</evidence>
<dbReference type="InterPro" id="IPR038973">
    <property type="entry name" value="MutL/Mlh/Pms-like"/>
</dbReference>
<dbReference type="InterPro" id="IPR014762">
    <property type="entry name" value="DNA_mismatch_repair_CS"/>
</dbReference>
<dbReference type="GO" id="GO:0005524">
    <property type="term" value="F:ATP binding"/>
    <property type="evidence" value="ECO:0007669"/>
    <property type="project" value="InterPro"/>
</dbReference>
<dbReference type="HAMAP" id="MF_00149">
    <property type="entry name" value="DNA_mis_repair"/>
    <property type="match status" value="1"/>
</dbReference>
<dbReference type="InterPro" id="IPR020568">
    <property type="entry name" value="Ribosomal_Su5_D2-typ_SF"/>
</dbReference>
<dbReference type="Pfam" id="PF01119">
    <property type="entry name" value="DNA_mis_repair"/>
    <property type="match status" value="1"/>
</dbReference>
<comment type="similarity">
    <text evidence="1 4">Belongs to the DNA mismatch repair MutL/HexB family.</text>
</comment>